<dbReference type="Proteomes" id="UP001174936">
    <property type="component" value="Unassembled WGS sequence"/>
</dbReference>
<feature type="compositionally biased region" description="Basic and acidic residues" evidence="1">
    <location>
        <begin position="15"/>
        <end position="26"/>
    </location>
</feature>
<dbReference type="EMBL" id="JAULSV010000003">
    <property type="protein sequence ID" value="KAK0649816.1"/>
    <property type="molecule type" value="Genomic_DNA"/>
</dbReference>
<accession>A0AA39YBY2</accession>
<protein>
    <submittedName>
        <fullName evidence="2">Uncharacterized protein</fullName>
    </submittedName>
</protein>
<evidence type="ECO:0000313" key="2">
    <source>
        <dbReference type="EMBL" id="KAK0649816.1"/>
    </source>
</evidence>
<organism evidence="2 3">
    <name type="scientific">Cercophora newfieldiana</name>
    <dbReference type="NCBI Taxonomy" id="92897"/>
    <lineage>
        <taxon>Eukaryota</taxon>
        <taxon>Fungi</taxon>
        <taxon>Dikarya</taxon>
        <taxon>Ascomycota</taxon>
        <taxon>Pezizomycotina</taxon>
        <taxon>Sordariomycetes</taxon>
        <taxon>Sordariomycetidae</taxon>
        <taxon>Sordariales</taxon>
        <taxon>Lasiosphaeriaceae</taxon>
        <taxon>Cercophora</taxon>
    </lineage>
</organism>
<keyword evidence="3" id="KW-1185">Reference proteome</keyword>
<sequence length="306" mass="34862">MPFYALKRYKKPIQDKRRQANGEPLRRSWHQAFLSPSTPNSSRSSRANRNPNVCIHEAQISVMVTGTDERSWYGLAFVDTYYHGDHNPEGVADLAARFQPANEGRARMLLDPIALNELNADIPFWNPREWFLRILEIRVRQVLSEWQDVVECILQRTEPYFHPPASIYPADSVTSDDPERHAVFRGIQQSVNQTTTFMDNVIALINKTIDAWTTFQKSDAVHFSSLTTGPGRAGSPQMLLRRIDGHIRNLGVMCREVEAQRQRLKTLVQQGSTDLQQDTVNIAVNSQQTGEWMMLLTIVTVVSAES</sequence>
<name>A0AA39YBY2_9PEZI</name>
<proteinExistence type="predicted"/>
<dbReference type="AlphaFoldDB" id="A0AA39YBY2"/>
<evidence type="ECO:0000313" key="3">
    <source>
        <dbReference type="Proteomes" id="UP001174936"/>
    </source>
</evidence>
<comment type="caution">
    <text evidence="2">The sequence shown here is derived from an EMBL/GenBank/DDBJ whole genome shotgun (WGS) entry which is preliminary data.</text>
</comment>
<evidence type="ECO:0000256" key="1">
    <source>
        <dbReference type="SAM" id="MobiDB-lite"/>
    </source>
</evidence>
<gene>
    <name evidence="2" type="ORF">B0T16DRAFT_457191</name>
</gene>
<reference evidence="2" key="1">
    <citation type="submission" date="2023-06" db="EMBL/GenBank/DDBJ databases">
        <title>Genome-scale phylogeny and comparative genomics of the fungal order Sordariales.</title>
        <authorList>
            <consortium name="Lawrence Berkeley National Laboratory"/>
            <person name="Hensen N."/>
            <person name="Bonometti L."/>
            <person name="Westerberg I."/>
            <person name="Brannstrom I.O."/>
            <person name="Guillou S."/>
            <person name="Cros-Aarteil S."/>
            <person name="Calhoun S."/>
            <person name="Haridas S."/>
            <person name="Kuo A."/>
            <person name="Mondo S."/>
            <person name="Pangilinan J."/>
            <person name="Riley R."/>
            <person name="Labutti K."/>
            <person name="Andreopoulos B."/>
            <person name="Lipzen A."/>
            <person name="Chen C."/>
            <person name="Yanf M."/>
            <person name="Daum C."/>
            <person name="Ng V."/>
            <person name="Clum A."/>
            <person name="Steindorff A."/>
            <person name="Ohm R."/>
            <person name="Martin F."/>
            <person name="Silar P."/>
            <person name="Natvig D."/>
            <person name="Lalanne C."/>
            <person name="Gautier V."/>
            <person name="Ament-Velasquez S.L."/>
            <person name="Kruys A."/>
            <person name="Hutchinson M.I."/>
            <person name="Powell A.J."/>
            <person name="Barry K."/>
            <person name="Miller A.N."/>
            <person name="Grigoriev I.V."/>
            <person name="Debuchy R."/>
            <person name="Gladieux P."/>
            <person name="Thoren M.H."/>
            <person name="Johannesson H."/>
        </authorList>
    </citation>
    <scope>NUCLEOTIDE SEQUENCE</scope>
    <source>
        <strain evidence="2">SMH2532-1</strain>
    </source>
</reference>
<feature type="region of interest" description="Disordered" evidence="1">
    <location>
        <begin position="15"/>
        <end position="49"/>
    </location>
</feature>
<feature type="compositionally biased region" description="Low complexity" evidence="1">
    <location>
        <begin position="35"/>
        <end position="49"/>
    </location>
</feature>